<dbReference type="AlphaFoldDB" id="K2FXV1"/>
<name>K2FXV1_9BACT</name>
<protein>
    <submittedName>
        <fullName evidence="1">Uncharacterized protein</fullName>
    </submittedName>
</protein>
<accession>K2FXV1</accession>
<reference evidence="1" key="1">
    <citation type="journal article" date="2012" name="Science">
        <title>Fermentation, hydrogen, and sulfur metabolism in multiple uncultivated bacterial phyla.</title>
        <authorList>
            <person name="Wrighton K.C."/>
            <person name="Thomas B.C."/>
            <person name="Sharon I."/>
            <person name="Miller C.S."/>
            <person name="Castelle C.J."/>
            <person name="VerBerkmoes N.C."/>
            <person name="Wilkins M.J."/>
            <person name="Hettich R.L."/>
            <person name="Lipton M.S."/>
            <person name="Williams K.H."/>
            <person name="Long P.E."/>
            <person name="Banfield J.F."/>
        </authorList>
    </citation>
    <scope>NUCLEOTIDE SEQUENCE [LARGE SCALE GENOMIC DNA]</scope>
</reference>
<organism evidence="1">
    <name type="scientific">uncultured bacterium</name>
    <name type="common">gcode 4</name>
    <dbReference type="NCBI Taxonomy" id="1234023"/>
    <lineage>
        <taxon>Bacteria</taxon>
        <taxon>environmental samples</taxon>
    </lineage>
</organism>
<dbReference type="EMBL" id="AMFJ01000420">
    <property type="protein sequence ID" value="EKE27813.1"/>
    <property type="molecule type" value="Genomic_DNA"/>
</dbReference>
<gene>
    <name evidence="1" type="ORF">ACD_3C00146G0012</name>
</gene>
<sequence length="119" mass="13968">MVKINANLLSKIKDKFSSDENAYIRIKLDISKAFFAISASLYFFFYLSTIAWFQVDLFWKLLVWIFPIFLFSIVALAYDLVIYLLNTYSDKANKMKIPLIVILWLIYCTILAIYLGLKI</sequence>
<evidence type="ECO:0000313" key="1">
    <source>
        <dbReference type="EMBL" id="EKE27813.1"/>
    </source>
</evidence>
<proteinExistence type="predicted"/>
<comment type="caution">
    <text evidence="1">The sequence shown here is derived from an EMBL/GenBank/DDBJ whole genome shotgun (WGS) entry which is preliminary data.</text>
</comment>